<dbReference type="Pfam" id="PF03808">
    <property type="entry name" value="Glyco_tran_WecG"/>
    <property type="match status" value="1"/>
</dbReference>
<dbReference type="EMBL" id="UOGC01000104">
    <property type="protein sequence ID" value="VAX20386.1"/>
    <property type="molecule type" value="Genomic_DNA"/>
</dbReference>
<name>A0A3B1BPX2_9ZZZZ</name>
<accession>A0A3B1BPX2</accession>
<evidence type="ECO:0000313" key="3">
    <source>
        <dbReference type="EMBL" id="VAX20386.1"/>
    </source>
</evidence>
<keyword evidence="2 3" id="KW-0808">Transferase</keyword>
<proteinExistence type="predicted"/>
<dbReference type="CDD" id="cd06533">
    <property type="entry name" value="Glyco_transf_WecG_TagA"/>
    <property type="match status" value="1"/>
</dbReference>
<gene>
    <name evidence="3" type="ORF">MNBD_NITROSPINAE01-1924</name>
</gene>
<organism evidence="3">
    <name type="scientific">hydrothermal vent metagenome</name>
    <dbReference type="NCBI Taxonomy" id="652676"/>
    <lineage>
        <taxon>unclassified sequences</taxon>
        <taxon>metagenomes</taxon>
        <taxon>ecological metagenomes</taxon>
    </lineage>
</organism>
<evidence type="ECO:0000256" key="1">
    <source>
        <dbReference type="ARBA" id="ARBA00022676"/>
    </source>
</evidence>
<dbReference type="GO" id="GO:0016758">
    <property type="term" value="F:hexosyltransferase activity"/>
    <property type="evidence" value="ECO:0007669"/>
    <property type="project" value="TreeGrafter"/>
</dbReference>
<dbReference type="NCBIfam" id="TIGR00696">
    <property type="entry name" value="wecG_tagA_cpsF"/>
    <property type="match status" value="1"/>
</dbReference>
<reference evidence="3" key="1">
    <citation type="submission" date="2018-06" db="EMBL/GenBank/DDBJ databases">
        <authorList>
            <person name="Zhirakovskaya E."/>
        </authorList>
    </citation>
    <scope>NUCLEOTIDE SEQUENCE</scope>
</reference>
<evidence type="ECO:0000256" key="2">
    <source>
        <dbReference type="ARBA" id="ARBA00022679"/>
    </source>
</evidence>
<protein>
    <submittedName>
        <fullName evidence="3">Glycosyl transferase, WecB/TagA/CpsF family</fullName>
    </submittedName>
</protein>
<keyword evidence="1" id="KW-0328">Glycosyltransferase</keyword>
<dbReference type="AlphaFoldDB" id="A0A3B1BPX2"/>
<dbReference type="InterPro" id="IPR004629">
    <property type="entry name" value="WecG_TagA_CpsF"/>
</dbReference>
<sequence length="259" mass="29448">MKMGNSNLKKVSIFGGGVSICTYESAIDEIVRLAKACESAAVAASSVHQVMEGYHDRELQQKINQFNIVTPDGQPVRWAMNLLWDTALKDRVSGPDLTLKLCERAAKENLKIFLYGSTEPVVTAMRSNLLKQFSGLNIVGIQSPYFRELTEEEDRLDVERINNSGAHICFVGLGCPRQEKWAYAHLKKVNAVMVCVGAAFDFHAGMLARAPGWMQRYGLEWLFRLCQEPGRLWKRYLKYNSHFIYLLLKHVVKKKYIKS</sequence>
<dbReference type="PANTHER" id="PTHR34136">
    <property type="match status" value="1"/>
</dbReference>
<dbReference type="PANTHER" id="PTHR34136:SF1">
    <property type="entry name" value="UDP-N-ACETYL-D-MANNOSAMINURONIC ACID TRANSFERASE"/>
    <property type="match status" value="1"/>
</dbReference>